<name>A0AAN9Z0C8_9ORTH</name>
<dbReference type="EMBL" id="JAZDUA010000621">
    <property type="protein sequence ID" value="KAK7790507.1"/>
    <property type="molecule type" value="Genomic_DNA"/>
</dbReference>
<comment type="caution">
    <text evidence="1">The sequence shown here is derived from an EMBL/GenBank/DDBJ whole genome shotgun (WGS) entry which is preliminary data.</text>
</comment>
<evidence type="ECO:0000313" key="2">
    <source>
        <dbReference type="Proteomes" id="UP001378592"/>
    </source>
</evidence>
<reference evidence="1 2" key="1">
    <citation type="submission" date="2024-03" db="EMBL/GenBank/DDBJ databases">
        <title>The genome assembly and annotation of the cricket Gryllus longicercus Weissman &amp; Gray.</title>
        <authorList>
            <person name="Szrajer S."/>
            <person name="Gray D."/>
            <person name="Ylla G."/>
        </authorList>
    </citation>
    <scope>NUCLEOTIDE SEQUENCE [LARGE SCALE GENOMIC DNA]</scope>
    <source>
        <strain evidence="1">DAG 2021-001</strain>
        <tissue evidence="1">Whole body minus gut</tissue>
    </source>
</reference>
<evidence type="ECO:0000313" key="1">
    <source>
        <dbReference type="EMBL" id="KAK7790507.1"/>
    </source>
</evidence>
<protein>
    <submittedName>
        <fullName evidence="1">Uncharacterized protein</fullName>
    </submittedName>
</protein>
<dbReference type="Proteomes" id="UP001378592">
    <property type="component" value="Unassembled WGS sequence"/>
</dbReference>
<dbReference type="AlphaFoldDB" id="A0AAN9Z0C8"/>
<keyword evidence="2" id="KW-1185">Reference proteome</keyword>
<gene>
    <name evidence="1" type="ORF">R5R35_008492</name>
</gene>
<accession>A0AAN9Z0C8</accession>
<sequence length="18" mass="2073">MNWSVANELQHCQMAVIV</sequence>
<organism evidence="1 2">
    <name type="scientific">Gryllus longicercus</name>
    <dbReference type="NCBI Taxonomy" id="2509291"/>
    <lineage>
        <taxon>Eukaryota</taxon>
        <taxon>Metazoa</taxon>
        <taxon>Ecdysozoa</taxon>
        <taxon>Arthropoda</taxon>
        <taxon>Hexapoda</taxon>
        <taxon>Insecta</taxon>
        <taxon>Pterygota</taxon>
        <taxon>Neoptera</taxon>
        <taxon>Polyneoptera</taxon>
        <taxon>Orthoptera</taxon>
        <taxon>Ensifera</taxon>
        <taxon>Gryllidea</taxon>
        <taxon>Grylloidea</taxon>
        <taxon>Gryllidae</taxon>
        <taxon>Gryllinae</taxon>
        <taxon>Gryllus</taxon>
    </lineage>
</organism>
<proteinExistence type="predicted"/>